<reference evidence="4" key="1">
    <citation type="submission" date="2018-09" db="EMBL/GenBank/DDBJ databases">
        <authorList>
            <person name="Livingstone P.G."/>
            <person name="Whitworth D.E."/>
        </authorList>
    </citation>
    <scope>NUCLEOTIDE SEQUENCE [LARGE SCALE GENOMIC DNA]</scope>
    <source>
        <strain evidence="4">AB050A</strain>
    </source>
</reference>
<evidence type="ECO:0000313" key="4">
    <source>
        <dbReference type="Proteomes" id="UP000267003"/>
    </source>
</evidence>
<dbReference type="CDD" id="cd00198">
    <property type="entry name" value="vWFA"/>
    <property type="match status" value="2"/>
</dbReference>
<dbReference type="Proteomes" id="UP000267003">
    <property type="component" value="Unassembled WGS sequence"/>
</dbReference>
<dbReference type="OrthoDB" id="9781333at2"/>
<gene>
    <name evidence="3" type="ORF">D7W81_13395</name>
</gene>
<dbReference type="PROSITE" id="PS50234">
    <property type="entry name" value="VWFA"/>
    <property type="match status" value="1"/>
</dbReference>
<evidence type="ECO:0000313" key="3">
    <source>
        <dbReference type="EMBL" id="RKH67779.1"/>
    </source>
</evidence>
<dbReference type="Gene3D" id="3.40.50.880">
    <property type="match status" value="2"/>
</dbReference>
<keyword evidence="4" id="KW-1185">Reference proteome</keyword>
<dbReference type="SUPFAM" id="SSF53300">
    <property type="entry name" value="vWA-like"/>
    <property type="match status" value="2"/>
</dbReference>
<dbReference type="EMBL" id="RAWK01000068">
    <property type="protein sequence ID" value="RKH67779.1"/>
    <property type="molecule type" value="Genomic_DNA"/>
</dbReference>
<dbReference type="PANTHER" id="PTHR37947">
    <property type="entry name" value="BLL2462 PROTEIN"/>
    <property type="match status" value="1"/>
</dbReference>
<protein>
    <submittedName>
        <fullName evidence="3">VWA domain-containing protein</fullName>
    </submittedName>
</protein>
<organism evidence="3 4">
    <name type="scientific">Corallococcus aberystwythensis</name>
    <dbReference type="NCBI Taxonomy" id="2316722"/>
    <lineage>
        <taxon>Bacteria</taxon>
        <taxon>Pseudomonadati</taxon>
        <taxon>Myxococcota</taxon>
        <taxon>Myxococcia</taxon>
        <taxon>Myxococcales</taxon>
        <taxon>Cystobacterineae</taxon>
        <taxon>Myxococcaceae</taxon>
        <taxon>Corallococcus</taxon>
    </lineage>
</organism>
<dbReference type="InterPro" id="IPR002035">
    <property type="entry name" value="VWF_A"/>
</dbReference>
<dbReference type="Pfam" id="PF00092">
    <property type="entry name" value="VWA"/>
    <property type="match status" value="1"/>
</dbReference>
<sequence length="913" mass="96979">MTFTLPQAWLLLLPLGLFLWRYGRRPGPPMVLRWALLVLGVGALSGPELRLANAGSDVAVVVDRSRSMPLDVDRVAQELISLVESQRRPGDRVGVITYGREARVESPLSEAGRFGGFTRPVDAEASDLSAALDAAGALIPPERTGRVLVVSDGRATGTDARGATRRLAARGIAVDYRQVARPEPALDVAVVSLDVPATVSVREPFQFSAVVQATSAVTGTVRLERDGKVLVKGPFDFKPGPNLLPLRDLLEEPGLVRYRLTVEVPGDGVPENDVGVGVLRVEGPPRVLLLTAQPSGTLAKALTATGMALDVKAPFHLSLEALDGVGAVVLENVDANALGEKGLNALADYVDQAGGGLVMTGGRSSFGEGGYRRSPVEPLLPVSLEMREEQRRASVAMSVLMDSSCSMGVQVPDGRTKMELAAEGVTAALTLLNANDEASVYMVDTEPHEIFPLSPVSEGLPFDQVARGFSGGGGIYVGAALRAGRKEILRSDKPTRHVVLFSDAADSEEPDDYQETLAALREANVTVSVIGLGKTTDPDAELLREVARRGGGRIYFAEDAMSLPRIFSQETLAVARATFVDEPSSLEAAPDLSLLGPLPTTGLPQVGGYNLTYLKPRANVALRTLDTNAAPVLALWPHGAGRTVALTAEVDGRYTGELREWGALRATLEAVVRWSMGRATPKEEAVVRSERQGNVLRVTLDLPPGEPMPGALPTAVLLSGDGRSGVEKTLHWEDEDRLVVEYPLAGSGTWHPVVKWGGRVLRAPPVALPYAPEFEPGSAKEGLKLLRALAAVGGGQERLSMTGLFAEAPESEGRVALAPWLVAFALAAMLAEVAVRRFLSAPRVKAARERPVKESRARGPTAAPHPEVTPTATSHKPAPEEPTEQKPEPPKPPAGVDSALEAARARARRRTGR</sequence>
<dbReference type="RefSeq" id="WP_120555755.1">
    <property type="nucleotide sequence ID" value="NZ_RAWK01000068.1"/>
</dbReference>
<proteinExistence type="predicted"/>
<feature type="region of interest" description="Disordered" evidence="1">
    <location>
        <begin position="844"/>
        <end position="913"/>
    </location>
</feature>
<dbReference type="PANTHER" id="PTHR37947:SF2">
    <property type="entry name" value="VON WILLEBRAND FACTOR TYPE A"/>
    <property type="match status" value="1"/>
</dbReference>
<dbReference type="Pfam" id="PF13519">
    <property type="entry name" value="VWA_2"/>
    <property type="match status" value="1"/>
</dbReference>
<dbReference type="SMART" id="SM00327">
    <property type="entry name" value="VWA"/>
    <property type="match status" value="2"/>
</dbReference>
<evidence type="ECO:0000259" key="2">
    <source>
        <dbReference type="PROSITE" id="PS50234"/>
    </source>
</evidence>
<comment type="caution">
    <text evidence="3">The sequence shown here is derived from an EMBL/GenBank/DDBJ whole genome shotgun (WGS) entry which is preliminary data.</text>
</comment>
<accession>A0A3A8QGC7</accession>
<dbReference type="InterPro" id="IPR036465">
    <property type="entry name" value="vWFA_dom_sf"/>
</dbReference>
<name>A0A3A8QGC7_9BACT</name>
<feature type="compositionally biased region" description="Basic and acidic residues" evidence="1">
    <location>
        <begin position="877"/>
        <end position="889"/>
    </location>
</feature>
<evidence type="ECO:0000256" key="1">
    <source>
        <dbReference type="SAM" id="MobiDB-lite"/>
    </source>
</evidence>
<dbReference type="Gene3D" id="3.40.50.410">
    <property type="entry name" value="von Willebrand factor, type A domain"/>
    <property type="match status" value="1"/>
</dbReference>
<feature type="domain" description="VWFA" evidence="2">
    <location>
        <begin position="396"/>
        <end position="570"/>
    </location>
</feature>
<dbReference type="InterPro" id="IPR029062">
    <property type="entry name" value="Class_I_gatase-like"/>
</dbReference>
<dbReference type="SUPFAM" id="SSF52317">
    <property type="entry name" value="Class I glutamine amidotransferase-like"/>
    <property type="match status" value="1"/>
</dbReference>
<dbReference type="AlphaFoldDB" id="A0A3A8QGC7"/>
<feature type="compositionally biased region" description="Basic and acidic residues" evidence="1">
    <location>
        <begin position="846"/>
        <end position="857"/>
    </location>
</feature>